<evidence type="ECO:0000256" key="8">
    <source>
        <dbReference type="ARBA" id="ARBA00023125"/>
    </source>
</evidence>
<dbReference type="InterPro" id="IPR036236">
    <property type="entry name" value="Znf_C2H2_sf"/>
</dbReference>
<comment type="caution">
    <text evidence="14">The sequence shown here is derived from an EMBL/GenBank/DDBJ whole genome shotgun (WGS) entry which is preliminary data.</text>
</comment>
<dbReference type="FunFam" id="3.30.160.60:FF:000075">
    <property type="entry name" value="Putative zinc finger protein 536"/>
    <property type="match status" value="1"/>
</dbReference>
<feature type="domain" description="C2H2-type" evidence="13">
    <location>
        <begin position="318"/>
        <end position="345"/>
    </location>
</feature>
<evidence type="ECO:0000259" key="13">
    <source>
        <dbReference type="PROSITE" id="PS50157"/>
    </source>
</evidence>
<feature type="compositionally biased region" description="Basic and acidic residues" evidence="12">
    <location>
        <begin position="1115"/>
        <end position="1132"/>
    </location>
</feature>
<feature type="domain" description="C2H2-type" evidence="13">
    <location>
        <begin position="1438"/>
        <end position="1465"/>
    </location>
</feature>
<proteinExistence type="inferred from homology"/>
<feature type="domain" description="C2H2-type" evidence="13">
    <location>
        <begin position="374"/>
        <end position="402"/>
    </location>
</feature>
<keyword evidence="6" id="KW-0862">Zinc</keyword>
<evidence type="ECO:0000256" key="12">
    <source>
        <dbReference type="SAM" id="MobiDB-lite"/>
    </source>
</evidence>
<evidence type="ECO:0000256" key="2">
    <source>
        <dbReference type="ARBA" id="ARBA00006991"/>
    </source>
</evidence>
<feature type="domain" description="C2H2-type" evidence="13">
    <location>
        <begin position="1494"/>
        <end position="1517"/>
    </location>
</feature>
<dbReference type="PROSITE" id="PS50157">
    <property type="entry name" value="ZINC_FINGER_C2H2_2"/>
    <property type="match status" value="24"/>
</dbReference>
<dbReference type="GO" id="GO:0005634">
    <property type="term" value="C:nucleus"/>
    <property type="evidence" value="ECO:0007669"/>
    <property type="project" value="UniProtKB-SubCell"/>
</dbReference>
<feature type="domain" description="C2H2-type" evidence="13">
    <location>
        <begin position="510"/>
        <end position="537"/>
    </location>
</feature>
<feature type="domain" description="C2H2-type" evidence="13">
    <location>
        <begin position="1270"/>
        <end position="1297"/>
    </location>
</feature>
<dbReference type="Pfam" id="PF13912">
    <property type="entry name" value="zf-C2H2_6"/>
    <property type="match status" value="1"/>
</dbReference>
<protein>
    <recommendedName>
        <fullName evidence="13">C2H2-type domain-containing protein</fullName>
    </recommendedName>
</protein>
<feature type="domain" description="C2H2-type" evidence="13">
    <location>
        <begin position="700"/>
        <end position="726"/>
    </location>
</feature>
<feature type="domain" description="C2H2-type" evidence="13">
    <location>
        <begin position="1242"/>
        <end position="1269"/>
    </location>
</feature>
<feature type="region of interest" description="Disordered" evidence="12">
    <location>
        <begin position="1110"/>
        <end position="1132"/>
    </location>
</feature>
<dbReference type="FunFam" id="3.30.160.60:FF:003288">
    <property type="entry name" value="Uncharacterized protein"/>
    <property type="match status" value="1"/>
</dbReference>
<comment type="subcellular location">
    <subcellularLocation>
        <location evidence="1">Nucleus</location>
    </subcellularLocation>
</comment>
<feature type="domain" description="C2H2-type" evidence="13">
    <location>
        <begin position="672"/>
        <end position="699"/>
    </location>
</feature>
<evidence type="ECO:0000256" key="3">
    <source>
        <dbReference type="ARBA" id="ARBA00022723"/>
    </source>
</evidence>
<keyword evidence="3" id="KW-0479">Metal-binding</keyword>
<keyword evidence="10" id="KW-0539">Nucleus</keyword>
<gene>
    <name evidence="14" type="ORF">RN001_011947</name>
</gene>
<feature type="domain" description="C2H2-type" evidence="13">
    <location>
        <begin position="235"/>
        <end position="262"/>
    </location>
</feature>
<keyword evidence="5 11" id="KW-0863">Zinc-finger</keyword>
<evidence type="ECO:0000256" key="4">
    <source>
        <dbReference type="ARBA" id="ARBA00022737"/>
    </source>
</evidence>
<feature type="domain" description="C2H2-type" evidence="13">
    <location>
        <begin position="755"/>
        <end position="782"/>
    </location>
</feature>
<evidence type="ECO:0000313" key="14">
    <source>
        <dbReference type="EMBL" id="KAK4875525.1"/>
    </source>
</evidence>
<dbReference type="SUPFAM" id="SSF57667">
    <property type="entry name" value="beta-beta-alpha zinc fingers"/>
    <property type="match status" value="14"/>
</dbReference>
<dbReference type="GO" id="GO:0000978">
    <property type="term" value="F:RNA polymerase II cis-regulatory region sequence-specific DNA binding"/>
    <property type="evidence" value="ECO:0007669"/>
    <property type="project" value="TreeGrafter"/>
</dbReference>
<dbReference type="GO" id="GO:0001228">
    <property type="term" value="F:DNA-binding transcription activator activity, RNA polymerase II-specific"/>
    <property type="evidence" value="ECO:0007669"/>
    <property type="project" value="TreeGrafter"/>
</dbReference>
<feature type="domain" description="C2H2-type" evidence="13">
    <location>
        <begin position="207"/>
        <end position="234"/>
    </location>
</feature>
<keyword evidence="8" id="KW-0238">DNA-binding</keyword>
<feature type="domain" description="C2H2-type" evidence="13">
    <location>
        <begin position="407"/>
        <end position="435"/>
    </location>
</feature>
<dbReference type="PANTHER" id="PTHR24376:SF243">
    <property type="entry name" value="C2H2-TYPE DOMAIN-CONTAINING PROTEIN"/>
    <property type="match status" value="1"/>
</dbReference>
<dbReference type="PANTHER" id="PTHR24376">
    <property type="entry name" value="ZINC FINGER PROTEIN"/>
    <property type="match status" value="1"/>
</dbReference>
<feature type="domain" description="C2H2-type" evidence="13">
    <location>
        <begin position="180"/>
        <end position="207"/>
    </location>
</feature>
<name>A0AAN7Q174_9COLE</name>
<dbReference type="EMBL" id="JARPUR010000005">
    <property type="protein sequence ID" value="KAK4875525.1"/>
    <property type="molecule type" value="Genomic_DNA"/>
</dbReference>
<dbReference type="FunFam" id="3.30.160.60:FF:000630">
    <property type="entry name" value="Zinc finger protein 180"/>
    <property type="match status" value="1"/>
</dbReference>
<dbReference type="Proteomes" id="UP001353858">
    <property type="component" value="Unassembled WGS sequence"/>
</dbReference>
<comment type="similarity">
    <text evidence="2">Belongs to the krueppel C2H2-type zinc-finger protein family.</text>
</comment>
<evidence type="ECO:0000256" key="7">
    <source>
        <dbReference type="ARBA" id="ARBA00023015"/>
    </source>
</evidence>
<dbReference type="FunFam" id="3.30.160.60:FF:000446">
    <property type="entry name" value="Zinc finger protein"/>
    <property type="match status" value="1"/>
</dbReference>
<organism evidence="14 15">
    <name type="scientific">Aquatica leii</name>
    <dbReference type="NCBI Taxonomy" id="1421715"/>
    <lineage>
        <taxon>Eukaryota</taxon>
        <taxon>Metazoa</taxon>
        <taxon>Ecdysozoa</taxon>
        <taxon>Arthropoda</taxon>
        <taxon>Hexapoda</taxon>
        <taxon>Insecta</taxon>
        <taxon>Pterygota</taxon>
        <taxon>Neoptera</taxon>
        <taxon>Endopterygota</taxon>
        <taxon>Coleoptera</taxon>
        <taxon>Polyphaga</taxon>
        <taxon>Elateriformia</taxon>
        <taxon>Elateroidea</taxon>
        <taxon>Lampyridae</taxon>
        <taxon>Luciolinae</taxon>
        <taxon>Aquatica</taxon>
    </lineage>
</organism>
<evidence type="ECO:0000256" key="10">
    <source>
        <dbReference type="ARBA" id="ARBA00023242"/>
    </source>
</evidence>
<keyword evidence="15" id="KW-1185">Reference proteome</keyword>
<evidence type="ECO:0000256" key="5">
    <source>
        <dbReference type="ARBA" id="ARBA00022771"/>
    </source>
</evidence>
<dbReference type="FunFam" id="3.30.160.60:FF:001818">
    <property type="entry name" value="GDNF-inducible zinc finger protein 1 isoform X1"/>
    <property type="match status" value="1"/>
</dbReference>
<dbReference type="SMART" id="SM00355">
    <property type="entry name" value="ZnF_C2H2"/>
    <property type="match status" value="26"/>
</dbReference>
<feature type="domain" description="C2H2-type" evidence="13">
    <location>
        <begin position="152"/>
        <end position="179"/>
    </location>
</feature>
<dbReference type="GO" id="GO:0008270">
    <property type="term" value="F:zinc ion binding"/>
    <property type="evidence" value="ECO:0007669"/>
    <property type="project" value="UniProtKB-KW"/>
</dbReference>
<dbReference type="Gene3D" id="3.30.160.60">
    <property type="entry name" value="Classic Zinc Finger"/>
    <property type="match status" value="19"/>
</dbReference>
<feature type="domain" description="C2H2-type" evidence="13">
    <location>
        <begin position="1184"/>
        <end position="1211"/>
    </location>
</feature>
<feature type="domain" description="C2H2-type" evidence="13">
    <location>
        <begin position="538"/>
        <end position="565"/>
    </location>
</feature>
<keyword evidence="7" id="KW-0805">Transcription regulation</keyword>
<dbReference type="FunFam" id="3.30.160.60:FF:000145">
    <property type="entry name" value="Zinc finger protein 574"/>
    <property type="match status" value="1"/>
</dbReference>
<evidence type="ECO:0000313" key="15">
    <source>
        <dbReference type="Proteomes" id="UP001353858"/>
    </source>
</evidence>
<evidence type="ECO:0000256" key="11">
    <source>
        <dbReference type="PROSITE-ProRule" id="PRU00042"/>
    </source>
</evidence>
<accession>A0AAN7Q174</accession>
<feature type="domain" description="C2H2-type" evidence="13">
    <location>
        <begin position="599"/>
        <end position="626"/>
    </location>
</feature>
<dbReference type="Pfam" id="PF00096">
    <property type="entry name" value="zf-C2H2"/>
    <property type="match status" value="14"/>
</dbReference>
<feature type="domain" description="C2H2-type" evidence="13">
    <location>
        <begin position="1155"/>
        <end position="1182"/>
    </location>
</feature>
<dbReference type="InterPro" id="IPR013087">
    <property type="entry name" value="Znf_C2H2_type"/>
</dbReference>
<sequence>MMNAVQTSQRDNQNQSKVFTYIAIPIEALQQCNGPSISTLSDAQNLIFKAISDGVINQPVQASANPENIIVKPLTGDRKIHAQLLKNAETTSRCTEKLVIGRQSVIENKTTEFSNGVRRKFIFSKIAEKPLVEDSKTKANVNSSNKDEVGSFKCQRCDLVLDKMSLYRKHMEMHRNTKKFKCDQCSSSYNVEDNLKLHMALHVKNEPTCPICDKKFQRLASLKSHIIVHEVDETFTCLECLSEFDSEDEYNSHMETHKKEKVDSSTSDSPMECLICSYVFEDSEQYKEHISYHIKMKKLVLNGRRQKRKMNTNKQYRHKCDICDKSFSKYCLLERHVRVHSGEKPFSCHLCDRAFAQKGTLQIHLIRHSGIRPFPCTLCSATFCQKGNLRVHVQKTHIMPAPGEKVFRCSMCTCIFKKVSSLNAHTTKAHARDRQIDDVSDLLIQLTKLENQLAPNNTDQKQSLESTMVLKNEGTDGNSVKYVKLVDYSVEGSFRRYLVKKRKTGNHQWYICSFCSKEFKKPSDLIRHIRVHTREKPFKCKHCDQAFSLKSTLSHHLNTHMAKRQYQCIVCLKMFTSIRALNAHRRRHDHSTGKHRNHYMCPTCSKVFNSVTKIKLHMKTHAETEKPVENPGEMDVIMQEPMMDTANGLLPVLSLKSKINLTESGLEKPRPHKCQCCNATFTRTVHLKRHMLIHSGERKFNCDICKKSFYSSYAKEHMKFHSGEKNFACKICGKKFVTNAILKRHVAIHSSNRPFVCPYCRKRFKTVLMCRKHINIHKRDLEVEQFRIVRDDLATNPPVAISESSQKVLQQSKILYTDAEKGIIISTPIDIDTEGSNALGNQPQIFESSSMYIEKPRNLSLLTNTAANSILNNVNREVATLNVNNVVETNESTFPTVYVNCEDLQSLSSANLYSACLSQLKNNDPLLVGGINEIQDPNLLFSTDPTLTQITDSQLDSQNLETLIPTFNFTNNLSLNQSFPNIVLSNIDDNEVNQLSLFPNEFNKKPQTNNKFTEVVDTPKFIIDSNLIDIPEESSAGSTVITNLLYNGNSTEGSLNITDAIDRGVAATFPASSSSKVGIMCSYCKQTIKSLSNLRDHICTVVVTEDNGTTQLKDSNQKNDKSTPEKGKSKIGYLKEREEPTLRNRLEDAEDLSKYKCTLCDKVASSKATYTRHYLTHMTVKEKNACSYCGKEFKKPSDLERHIRTHTGERPYKCDKCDKSFSLKSTLESHNRTHKPGGNKDFSCVVCNSYFSSKSSLRVHMLMHTGVRPYQCSLCPEKFRTSGHRKSHMSTHFKQGNTKKAKIKLLGSVAMDTQLNSTEEKSVMQDASLLDFKAMEGKETFQMILEESDPNQTIEVDPIFLQQLQLNNMLLQDNIDDELTSFIQVDVNNDGQITEVKSISNDLLHNLTGFETQLNTDTTENPDTERSQDNKLVDTKNFQCNICHKKYSSKSVLTKHKKIHIKNSSFKCTKCDTQLSSSGDLENHLKLHSGYRPFCCQLCANTFREEKNLKTHIRRIHGIV</sequence>
<feature type="domain" description="C2H2-type" evidence="13">
    <location>
        <begin position="566"/>
        <end position="595"/>
    </location>
</feature>
<evidence type="ECO:0000256" key="9">
    <source>
        <dbReference type="ARBA" id="ARBA00023163"/>
    </source>
</evidence>
<feature type="domain" description="C2H2-type" evidence="13">
    <location>
        <begin position="1212"/>
        <end position="1234"/>
    </location>
</feature>
<keyword evidence="4" id="KW-0677">Repeat</keyword>
<reference evidence="15" key="1">
    <citation type="submission" date="2023-01" db="EMBL/GenBank/DDBJ databases">
        <title>Key to firefly adult light organ development and bioluminescence: homeobox transcription factors regulate luciferase expression and transportation to peroxisome.</title>
        <authorList>
            <person name="Fu X."/>
        </authorList>
    </citation>
    <scope>NUCLEOTIDE SEQUENCE [LARGE SCALE GENOMIC DNA]</scope>
</reference>
<evidence type="ECO:0000256" key="1">
    <source>
        <dbReference type="ARBA" id="ARBA00004123"/>
    </source>
</evidence>
<keyword evidence="9" id="KW-0804">Transcription</keyword>
<dbReference type="PROSITE" id="PS00028">
    <property type="entry name" value="ZINC_FINGER_C2H2_1"/>
    <property type="match status" value="23"/>
</dbReference>
<dbReference type="FunFam" id="3.30.160.60:FF:000870">
    <property type="entry name" value="zinc finger protein 197 isoform X1"/>
    <property type="match status" value="1"/>
</dbReference>
<evidence type="ECO:0000256" key="6">
    <source>
        <dbReference type="ARBA" id="ARBA00022833"/>
    </source>
</evidence>
<feature type="domain" description="C2H2-type" evidence="13">
    <location>
        <begin position="346"/>
        <end position="373"/>
    </location>
</feature>
<feature type="domain" description="C2H2-type" evidence="13">
    <location>
        <begin position="727"/>
        <end position="754"/>
    </location>
</feature>
<feature type="domain" description="C2H2-type" evidence="13">
    <location>
        <begin position="1466"/>
        <end position="1493"/>
    </location>
</feature>